<organism evidence="1 2">
    <name type="scientific">Phaseolus coccineus</name>
    <name type="common">Scarlet runner bean</name>
    <name type="synonym">Phaseolus multiflorus</name>
    <dbReference type="NCBI Taxonomy" id="3886"/>
    <lineage>
        <taxon>Eukaryota</taxon>
        <taxon>Viridiplantae</taxon>
        <taxon>Streptophyta</taxon>
        <taxon>Embryophyta</taxon>
        <taxon>Tracheophyta</taxon>
        <taxon>Spermatophyta</taxon>
        <taxon>Magnoliopsida</taxon>
        <taxon>eudicotyledons</taxon>
        <taxon>Gunneridae</taxon>
        <taxon>Pentapetalae</taxon>
        <taxon>rosids</taxon>
        <taxon>fabids</taxon>
        <taxon>Fabales</taxon>
        <taxon>Fabaceae</taxon>
        <taxon>Papilionoideae</taxon>
        <taxon>50 kb inversion clade</taxon>
        <taxon>NPAAA clade</taxon>
        <taxon>indigoferoid/millettioid clade</taxon>
        <taxon>Phaseoleae</taxon>
        <taxon>Phaseolus</taxon>
    </lineage>
</organism>
<protein>
    <submittedName>
        <fullName evidence="1">Uncharacterized protein</fullName>
    </submittedName>
</protein>
<evidence type="ECO:0000313" key="1">
    <source>
        <dbReference type="EMBL" id="KAK7326152.1"/>
    </source>
</evidence>
<accession>A0AAN9L152</accession>
<dbReference type="EMBL" id="JAYMYR010000076">
    <property type="protein sequence ID" value="KAK7326152.1"/>
    <property type="molecule type" value="Genomic_DNA"/>
</dbReference>
<dbReference type="Proteomes" id="UP001374584">
    <property type="component" value="Unassembled WGS sequence"/>
</dbReference>
<gene>
    <name evidence="1" type="ORF">VNO80_33227</name>
</gene>
<evidence type="ECO:0000313" key="2">
    <source>
        <dbReference type="Proteomes" id="UP001374584"/>
    </source>
</evidence>
<keyword evidence="2" id="KW-1185">Reference proteome</keyword>
<name>A0AAN9L152_PHACN</name>
<reference evidence="1 2" key="1">
    <citation type="submission" date="2024-01" db="EMBL/GenBank/DDBJ databases">
        <title>The genomes of 5 underutilized Papilionoideae crops provide insights into root nodulation and disease resistanc.</title>
        <authorList>
            <person name="Jiang F."/>
        </authorList>
    </citation>
    <scope>NUCLEOTIDE SEQUENCE [LARGE SCALE GENOMIC DNA]</scope>
    <source>
        <strain evidence="1">JINMINGXINNONG_FW02</strain>
        <tissue evidence="1">Leaves</tissue>
    </source>
</reference>
<proteinExistence type="predicted"/>
<comment type="caution">
    <text evidence="1">The sequence shown here is derived from an EMBL/GenBank/DDBJ whole genome shotgun (WGS) entry which is preliminary data.</text>
</comment>
<sequence>MEKGGSSLTGLDGHQIPLIVANLADDRQRYPLGSRSVFHGCIHIDLLGTKAVWSTPLLAFRAFTKGVTAINCVDLLYGTVASTAGRRPNWRAERDRNLALSEQIRSSVSAYSTLGLPCKDHSVLIEERVLFGSFTVHSSTNNLPRYEDTNVHQTHALRLLAEVIIRDPSLLAGCQRHFYRGTTVLEHGLPMCRCREAEPHQCPLGPLQMRNEPPRNRTPFTCPTGHSLAMPEASVCPLVYLG</sequence>
<dbReference type="AlphaFoldDB" id="A0AAN9L152"/>